<comment type="caution">
    <text evidence="3">The sequence shown here is derived from an EMBL/GenBank/DDBJ whole genome shotgun (WGS) entry which is preliminary data.</text>
</comment>
<keyword evidence="1" id="KW-1133">Transmembrane helix</keyword>
<gene>
    <name evidence="3" type="ORF">C5Y93_24050</name>
    <name evidence="2" type="ORF">C5Y98_06645</name>
</gene>
<reference evidence="4 5" key="1">
    <citation type="submission" date="2018-02" db="EMBL/GenBank/DDBJ databases">
        <title>Comparative genomes isolates from brazilian mangrove.</title>
        <authorList>
            <person name="Araujo J.E."/>
            <person name="Taketani R.G."/>
            <person name="Silva M.C.P."/>
            <person name="Loureco M.V."/>
            <person name="Andreote F.D."/>
        </authorList>
    </citation>
    <scope>NUCLEOTIDE SEQUENCE [LARGE SCALE GENOMIC DNA]</scope>
    <source>
        <strain evidence="2 5">NAP PRIS-MGV</strain>
        <strain evidence="3 4">Nap-Phe MGV</strain>
    </source>
</reference>
<evidence type="ECO:0000313" key="3">
    <source>
        <dbReference type="EMBL" id="PQO43709.1"/>
    </source>
</evidence>
<sequence length="113" mass="13168">MDEPDPPPNAASTPSDVASSRFQFSLWQIMALTLLVSLIAAWLRLIPYREEYLWLYLTYFGLLAAYVVLRIPRIMSEVLRARRTFDRNKEETLRAAEEARLRKRQGEPKSPLD</sequence>
<dbReference type="EMBL" id="PUIB01000010">
    <property type="protein sequence ID" value="PQO39992.1"/>
    <property type="molecule type" value="Genomic_DNA"/>
</dbReference>
<keyword evidence="1" id="KW-0812">Transmembrane</keyword>
<feature type="transmembrane region" description="Helical" evidence="1">
    <location>
        <begin position="24"/>
        <end position="46"/>
    </location>
</feature>
<protein>
    <submittedName>
        <fullName evidence="3">Uncharacterized protein</fullName>
    </submittedName>
</protein>
<feature type="transmembrane region" description="Helical" evidence="1">
    <location>
        <begin position="52"/>
        <end position="72"/>
    </location>
</feature>
<evidence type="ECO:0000313" key="4">
    <source>
        <dbReference type="Proteomes" id="UP000237819"/>
    </source>
</evidence>
<proteinExistence type="predicted"/>
<keyword evidence="1" id="KW-0472">Membrane</keyword>
<dbReference type="RefSeq" id="WP_105337994.1">
    <property type="nucleotide sequence ID" value="NZ_PUHZ01000023.1"/>
</dbReference>
<evidence type="ECO:0000256" key="1">
    <source>
        <dbReference type="SAM" id="Phobius"/>
    </source>
</evidence>
<dbReference type="Proteomes" id="UP000237819">
    <property type="component" value="Unassembled WGS sequence"/>
</dbReference>
<dbReference type="EMBL" id="PUHZ01000023">
    <property type="protein sequence ID" value="PQO43709.1"/>
    <property type="molecule type" value="Genomic_DNA"/>
</dbReference>
<dbReference type="Proteomes" id="UP000239388">
    <property type="component" value="Unassembled WGS sequence"/>
</dbReference>
<evidence type="ECO:0000313" key="2">
    <source>
        <dbReference type="EMBL" id="PQO39992.1"/>
    </source>
</evidence>
<accession>A0A2S8GGW0</accession>
<organism evidence="3 4">
    <name type="scientific">Blastopirellula marina</name>
    <dbReference type="NCBI Taxonomy" id="124"/>
    <lineage>
        <taxon>Bacteria</taxon>
        <taxon>Pseudomonadati</taxon>
        <taxon>Planctomycetota</taxon>
        <taxon>Planctomycetia</taxon>
        <taxon>Pirellulales</taxon>
        <taxon>Pirellulaceae</taxon>
        <taxon>Blastopirellula</taxon>
    </lineage>
</organism>
<name>A0A2S8GGW0_9BACT</name>
<dbReference type="AlphaFoldDB" id="A0A2S8GGW0"/>
<evidence type="ECO:0000313" key="5">
    <source>
        <dbReference type="Proteomes" id="UP000239388"/>
    </source>
</evidence>
<dbReference type="OrthoDB" id="9950860at2"/>